<gene>
    <name evidence="3" type="ORF">Q9S78_06150</name>
</gene>
<keyword evidence="1" id="KW-1133">Transmembrane helix</keyword>
<dbReference type="Proteomes" id="UP001262835">
    <property type="component" value="Unassembled WGS sequence"/>
</dbReference>
<keyword evidence="4" id="KW-1185">Reference proteome</keyword>
<accession>A0ABU3GIH0</accession>
<dbReference type="Pfam" id="PF26273">
    <property type="entry name" value="Gly_zipper"/>
    <property type="match status" value="1"/>
</dbReference>
<proteinExistence type="predicted"/>
<organism evidence="3 4">
    <name type="scientific">Microbacterium aquilitoris</name>
    <dbReference type="NCBI Taxonomy" id="3067307"/>
    <lineage>
        <taxon>Bacteria</taxon>
        <taxon>Bacillati</taxon>
        <taxon>Actinomycetota</taxon>
        <taxon>Actinomycetes</taxon>
        <taxon>Micrococcales</taxon>
        <taxon>Microbacteriaceae</taxon>
        <taxon>Microbacterium</taxon>
    </lineage>
</organism>
<reference evidence="3 4" key="1">
    <citation type="submission" date="2023-08" db="EMBL/GenBank/DDBJ databases">
        <title>Microbacterium aquilitoris sp. nov. and Microbacterium gwkjibeachense sp. nov., isolated from beach.</title>
        <authorList>
            <person name="Lee S.D."/>
            <person name="Yang H."/>
            <person name="Kim I."/>
        </authorList>
    </citation>
    <scope>NUCLEOTIDE SEQUENCE [LARGE SCALE GENOMIC DNA]</scope>
    <source>
        <strain evidence="3 4">KSW-18</strain>
    </source>
</reference>
<evidence type="ECO:0000313" key="3">
    <source>
        <dbReference type="EMBL" id="MDT3330244.1"/>
    </source>
</evidence>
<dbReference type="RefSeq" id="WP_311869505.1">
    <property type="nucleotide sequence ID" value="NZ_JAUZVT010000001.1"/>
</dbReference>
<dbReference type="EMBL" id="JAUZVT010000001">
    <property type="protein sequence ID" value="MDT3330244.1"/>
    <property type="molecule type" value="Genomic_DNA"/>
</dbReference>
<protein>
    <recommendedName>
        <fullName evidence="2">Glycine zipper-like domain-containing protein</fullName>
    </recommendedName>
</protein>
<comment type="caution">
    <text evidence="3">The sequence shown here is derived from an EMBL/GenBank/DDBJ whole genome shotgun (WGS) entry which is preliminary data.</text>
</comment>
<evidence type="ECO:0000259" key="2">
    <source>
        <dbReference type="Pfam" id="PF26273"/>
    </source>
</evidence>
<keyword evidence="1" id="KW-0472">Membrane</keyword>
<name>A0ABU3GIH0_9MICO</name>
<feature type="transmembrane region" description="Helical" evidence="1">
    <location>
        <begin position="36"/>
        <end position="53"/>
    </location>
</feature>
<keyword evidence="1" id="KW-0812">Transmembrane</keyword>
<dbReference type="InterPro" id="IPR058598">
    <property type="entry name" value="Gly_zipper-like_dom"/>
</dbReference>
<feature type="domain" description="Glycine zipper-like" evidence="2">
    <location>
        <begin position="7"/>
        <end position="53"/>
    </location>
</feature>
<evidence type="ECO:0000313" key="4">
    <source>
        <dbReference type="Proteomes" id="UP001262835"/>
    </source>
</evidence>
<sequence>MAKNNMRGMSFGLWIAFGMLGGTVVGMLFLDNIGLGAAFGLSFGIMFGIIFGSQKDTK</sequence>
<evidence type="ECO:0000256" key="1">
    <source>
        <dbReference type="SAM" id="Phobius"/>
    </source>
</evidence>
<feature type="transmembrane region" description="Helical" evidence="1">
    <location>
        <begin position="12"/>
        <end position="30"/>
    </location>
</feature>